<dbReference type="Gene3D" id="3.40.50.10810">
    <property type="entry name" value="Tandem AAA-ATPase domain"/>
    <property type="match status" value="1"/>
</dbReference>
<dbReference type="PROSITE" id="PS51194">
    <property type="entry name" value="HELICASE_CTER"/>
    <property type="match status" value="1"/>
</dbReference>
<dbReference type="CDD" id="cd18012">
    <property type="entry name" value="DEXQc_arch_SWI2_SNF2"/>
    <property type="match status" value="1"/>
</dbReference>
<dbReference type="InterPro" id="IPR000330">
    <property type="entry name" value="SNF2_N"/>
</dbReference>
<feature type="domain" description="Helicase C-terminal" evidence="5">
    <location>
        <begin position="924"/>
        <end position="1084"/>
    </location>
</feature>
<dbReference type="Pfam" id="PF08455">
    <property type="entry name" value="SNF2_assoc"/>
    <property type="match status" value="1"/>
</dbReference>
<dbReference type="InterPro" id="IPR027417">
    <property type="entry name" value="P-loop_NTPase"/>
</dbReference>
<dbReference type="InterPro" id="IPR014001">
    <property type="entry name" value="Helicase_ATP-bd"/>
</dbReference>
<sequence>MVDLKERAIRNLTSQTMYTRGEVYYLQGNVVDLETGTVNRKEVDGKITVIKGNIKSDDGNRIYKAFVEVNEYGGIVDVNCDCQAFMNYFPAVGVCKHVIALLLKYVREKDLILKPRGSKKIKELINALSDGLLIKDSNYGKKQINIEYRYEYESYNGGLASLQLKVGENTLYVVKNIKEFLEVVNNKEKTIYFGQKFTFDPTIHQFKEEDNEIIKVLMEIYEMNDKVRYLDNHSYSSNRFLKGKKAYLIDSQIKRVFPYLKGKGIEVKFDYGDIIKAEILEEDMPLEFDIMKERKDIVLEQKGLLPIPITKDGEYFFYGSNIYKPTKEQREVYIPFYHILIDSKHRSIRFDNEDSEELASYIIPSLRKVSSEVNIDSGIVENLYEEPLKTAIYLDKEGNGVSAKVKYIYGEIEINPLRDEDIRKEKTILVRDIRTEIKSINSILNFGFEKGKNKFILKNDERLIDFLLEGIEKLQEIGEVYYSEDFKNVKIYNSSSITSSIKMNDEDLLEFTFDIEGVDREELKNIFEALREKKKYYKLKKGGFIPLDSEELNNFTNMIDYLNIKDSDLDKEKILLSKYNALYIEQSINDKNIKIKKDEKFKELVNNIREMKQIELKPKEELNKIMRGYQKFGFKWLKTLSKCGFGGILADEMGLGKTLQAISFIQSEVEEGEKVPCLVVAPTSLVYNWKDEIEKFAPNLKTLIITGSKKERRERLKEIYNYDIILTSYPLIRRDIEEYKEINFKYSFLDEAQYIKNPSSINSKAVKELKAKGYFALTGTPIENSLTELWSIFDFIMPGYLMNHSKFSQKYEGPIVKNNDMDALKELNKHIKPFILRRVKKDVIKELPPKIEHKVLVEMTSEQKKIYAAYLTNAKEEVSKEIREKGFKNSKFKILSILTRLRQICCDPTTFISDFKGESGKMEVLDNLLEDSIKSGHRILLFSQFTSVLKNIEKRLSKNKIEYMYLDGQTKMEHRGEMVKSFNEGEGNVFLISLKAGGTGLNLTGADTVIHFDPWWNPAVEEQASDRAHRIGQKKTVEVIKLISRGTIEEKIYKLQKKKKEIIKNVMDSEIKEESLISQMNEDEIKELFI</sequence>
<dbReference type="InterPro" id="IPR038718">
    <property type="entry name" value="SNF2-like_sf"/>
</dbReference>
<feature type="domain" description="Helicase ATP-binding" evidence="4">
    <location>
        <begin position="638"/>
        <end position="799"/>
    </location>
</feature>
<evidence type="ECO:0000259" key="4">
    <source>
        <dbReference type="PROSITE" id="PS51192"/>
    </source>
</evidence>
<dbReference type="InterPro" id="IPR013663">
    <property type="entry name" value="Helicase_SWF/SNF/SWI_bac"/>
</dbReference>
<dbReference type="InterPro" id="IPR049730">
    <property type="entry name" value="SNF2/RAD54-like_C"/>
</dbReference>
<keyword evidence="2" id="KW-0863">Zinc-finger</keyword>
<dbReference type="InterPro" id="IPR007527">
    <property type="entry name" value="Znf_SWIM"/>
</dbReference>
<keyword evidence="7" id="KW-1185">Reference proteome</keyword>
<dbReference type="EMBL" id="JAPQES010000001">
    <property type="protein sequence ID" value="MCY6370124.1"/>
    <property type="molecule type" value="Genomic_DNA"/>
</dbReference>
<proteinExistence type="predicted"/>
<dbReference type="PROSITE" id="PS51192">
    <property type="entry name" value="HELICASE_ATP_BIND_1"/>
    <property type="match status" value="1"/>
</dbReference>
<evidence type="ECO:0000259" key="3">
    <source>
        <dbReference type="PROSITE" id="PS50966"/>
    </source>
</evidence>
<dbReference type="Proteomes" id="UP001079657">
    <property type="component" value="Unassembled WGS sequence"/>
</dbReference>
<dbReference type="GO" id="GO:0004386">
    <property type="term" value="F:helicase activity"/>
    <property type="evidence" value="ECO:0007669"/>
    <property type="project" value="UniProtKB-KW"/>
</dbReference>
<comment type="caution">
    <text evidence="6">The sequence shown here is derived from an EMBL/GenBank/DDBJ whole genome shotgun (WGS) entry which is preliminary data.</text>
</comment>
<dbReference type="Pfam" id="PF00271">
    <property type="entry name" value="Helicase_C"/>
    <property type="match status" value="1"/>
</dbReference>
<accession>A0ABT4CQ48</accession>
<keyword evidence="6" id="KW-0347">Helicase</keyword>
<keyword evidence="2" id="KW-0479">Metal-binding</keyword>
<gene>
    <name evidence="6" type="ORF">OXH55_05715</name>
</gene>
<reference evidence="6" key="1">
    <citation type="submission" date="2022-12" db="EMBL/GenBank/DDBJ databases">
        <authorList>
            <person name="Wang J."/>
        </authorList>
    </citation>
    <scope>NUCLEOTIDE SEQUENCE</scope>
    <source>
        <strain evidence="6">HY-42-06</strain>
    </source>
</reference>
<keyword evidence="6" id="KW-0067">ATP-binding</keyword>
<dbReference type="SMART" id="SM00490">
    <property type="entry name" value="HELICc"/>
    <property type="match status" value="1"/>
</dbReference>
<dbReference type="Gene3D" id="3.40.50.300">
    <property type="entry name" value="P-loop containing nucleotide triphosphate hydrolases"/>
    <property type="match status" value="1"/>
</dbReference>
<keyword evidence="2" id="KW-0862">Zinc</keyword>
<dbReference type="InterPro" id="IPR001650">
    <property type="entry name" value="Helicase_C-like"/>
</dbReference>
<dbReference type="SUPFAM" id="SSF52540">
    <property type="entry name" value="P-loop containing nucleoside triphosphate hydrolases"/>
    <property type="match status" value="2"/>
</dbReference>
<name>A0ABT4CQ48_9CLOT</name>
<dbReference type="Pfam" id="PF00176">
    <property type="entry name" value="SNF2-rel_dom"/>
    <property type="match status" value="1"/>
</dbReference>
<dbReference type="CDD" id="cd18793">
    <property type="entry name" value="SF2_C_SNF"/>
    <property type="match status" value="1"/>
</dbReference>
<feature type="domain" description="SWIM-type" evidence="3">
    <location>
        <begin position="65"/>
        <end position="106"/>
    </location>
</feature>
<keyword evidence="6" id="KW-0547">Nucleotide-binding</keyword>
<evidence type="ECO:0000256" key="1">
    <source>
        <dbReference type="ARBA" id="ARBA00022801"/>
    </source>
</evidence>
<organism evidence="6 7">
    <name type="scientific">Clostridium ganghwense</name>
    <dbReference type="NCBI Taxonomy" id="312089"/>
    <lineage>
        <taxon>Bacteria</taxon>
        <taxon>Bacillati</taxon>
        <taxon>Bacillota</taxon>
        <taxon>Clostridia</taxon>
        <taxon>Eubacteriales</taxon>
        <taxon>Clostridiaceae</taxon>
        <taxon>Clostridium</taxon>
    </lineage>
</organism>
<evidence type="ECO:0000256" key="2">
    <source>
        <dbReference type="PROSITE-ProRule" id="PRU00325"/>
    </source>
</evidence>
<evidence type="ECO:0000313" key="7">
    <source>
        <dbReference type="Proteomes" id="UP001079657"/>
    </source>
</evidence>
<dbReference type="PROSITE" id="PS50966">
    <property type="entry name" value="ZF_SWIM"/>
    <property type="match status" value="1"/>
</dbReference>
<keyword evidence="1" id="KW-0378">Hydrolase</keyword>
<dbReference type="PANTHER" id="PTHR10799">
    <property type="entry name" value="SNF2/RAD54 HELICASE FAMILY"/>
    <property type="match status" value="1"/>
</dbReference>
<dbReference type="SMART" id="SM00487">
    <property type="entry name" value="DEXDc"/>
    <property type="match status" value="1"/>
</dbReference>
<evidence type="ECO:0000259" key="5">
    <source>
        <dbReference type="PROSITE" id="PS51194"/>
    </source>
</evidence>
<protein>
    <submittedName>
        <fullName evidence="6">DEAD/DEAH box helicase</fullName>
    </submittedName>
</protein>
<evidence type="ECO:0000313" key="6">
    <source>
        <dbReference type="EMBL" id="MCY6370124.1"/>
    </source>
</evidence>